<dbReference type="InterPro" id="IPR050327">
    <property type="entry name" value="Proton-linked_MCT"/>
</dbReference>
<feature type="transmembrane region" description="Helical" evidence="5">
    <location>
        <begin position="288"/>
        <end position="306"/>
    </location>
</feature>
<evidence type="ECO:0000256" key="1">
    <source>
        <dbReference type="ARBA" id="ARBA00004651"/>
    </source>
</evidence>
<evidence type="ECO:0000256" key="4">
    <source>
        <dbReference type="ARBA" id="ARBA00023136"/>
    </source>
</evidence>
<evidence type="ECO:0000256" key="2">
    <source>
        <dbReference type="ARBA" id="ARBA00022692"/>
    </source>
</evidence>
<dbReference type="SUPFAM" id="SSF103473">
    <property type="entry name" value="MFS general substrate transporter"/>
    <property type="match status" value="1"/>
</dbReference>
<feature type="transmembrane region" description="Helical" evidence="5">
    <location>
        <begin position="377"/>
        <end position="396"/>
    </location>
</feature>
<evidence type="ECO:0000256" key="3">
    <source>
        <dbReference type="ARBA" id="ARBA00022989"/>
    </source>
</evidence>
<reference evidence="7 8" key="1">
    <citation type="journal article" date="2016" name="Nat. Commun.">
        <title>Thousands of microbial genomes shed light on interconnected biogeochemical processes in an aquifer system.</title>
        <authorList>
            <person name="Anantharaman K."/>
            <person name="Brown C.T."/>
            <person name="Hug L.A."/>
            <person name="Sharon I."/>
            <person name="Castelle C.J."/>
            <person name="Probst A.J."/>
            <person name="Thomas B.C."/>
            <person name="Singh A."/>
            <person name="Wilkins M.J."/>
            <person name="Karaoz U."/>
            <person name="Brodie E.L."/>
            <person name="Williams K.H."/>
            <person name="Hubbard S.S."/>
            <person name="Banfield J.F."/>
        </authorList>
    </citation>
    <scope>NUCLEOTIDE SEQUENCE [LARGE SCALE GENOMIC DNA]</scope>
</reference>
<name>A0A1F4T4P1_UNCSA</name>
<dbReference type="InterPro" id="IPR011701">
    <property type="entry name" value="MFS"/>
</dbReference>
<protein>
    <recommendedName>
        <fullName evidence="6">Major facilitator superfamily (MFS) profile domain-containing protein</fullName>
    </recommendedName>
</protein>
<evidence type="ECO:0000259" key="6">
    <source>
        <dbReference type="PROSITE" id="PS50850"/>
    </source>
</evidence>
<dbReference type="GO" id="GO:0005886">
    <property type="term" value="C:plasma membrane"/>
    <property type="evidence" value="ECO:0007669"/>
    <property type="project" value="UniProtKB-SubCell"/>
</dbReference>
<dbReference type="AlphaFoldDB" id="A0A1F4T4P1"/>
<dbReference type="PANTHER" id="PTHR11360">
    <property type="entry name" value="MONOCARBOXYLATE TRANSPORTER"/>
    <property type="match status" value="1"/>
</dbReference>
<dbReference type="Gene3D" id="1.20.1250.20">
    <property type="entry name" value="MFS general substrate transporter like domains"/>
    <property type="match status" value="2"/>
</dbReference>
<dbReference type="EMBL" id="MEUG01000001">
    <property type="protein sequence ID" value="OGC27684.1"/>
    <property type="molecule type" value="Genomic_DNA"/>
</dbReference>
<dbReference type="InterPro" id="IPR036259">
    <property type="entry name" value="MFS_trans_sf"/>
</dbReference>
<dbReference type="GO" id="GO:0022857">
    <property type="term" value="F:transmembrane transporter activity"/>
    <property type="evidence" value="ECO:0007669"/>
    <property type="project" value="InterPro"/>
</dbReference>
<feature type="transmembrane region" description="Helical" evidence="5">
    <location>
        <begin position="312"/>
        <end position="334"/>
    </location>
</feature>
<evidence type="ECO:0000313" key="7">
    <source>
        <dbReference type="EMBL" id="OGC27684.1"/>
    </source>
</evidence>
<dbReference type="PANTHER" id="PTHR11360:SF317">
    <property type="entry name" value="MAJOR FACILITATOR SUPERFAMILY (MFS) PROFILE DOMAIN-CONTAINING PROTEIN-RELATED"/>
    <property type="match status" value="1"/>
</dbReference>
<gene>
    <name evidence="7" type="ORF">A3K49_01545</name>
</gene>
<feature type="transmembrane region" description="Helical" evidence="5">
    <location>
        <begin position="169"/>
        <end position="188"/>
    </location>
</feature>
<keyword evidence="3 5" id="KW-1133">Transmembrane helix</keyword>
<keyword evidence="4 5" id="KW-0472">Membrane</keyword>
<feature type="transmembrane region" description="Helical" evidence="5">
    <location>
        <begin position="222"/>
        <end position="241"/>
    </location>
</feature>
<feature type="transmembrane region" description="Helical" evidence="5">
    <location>
        <begin position="253"/>
        <end position="276"/>
    </location>
</feature>
<feature type="transmembrane region" description="Helical" evidence="5">
    <location>
        <begin position="346"/>
        <end position="365"/>
    </location>
</feature>
<dbReference type="Pfam" id="PF07690">
    <property type="entry name" value="MFS_1"/>
    <property type="match status" value="1"/>
</dbReference>
<proteinExistence type="predicted"/>
<dbReference type="Proteomes" id="UP000178602">
    <property type="component" value="Unassembled WGS sequence"/>
</dbReference>
<accession>A0A1F4T4P1</accession>
<dbReference type="PROSITE" id="PS50850">
    <property type="entry name" value="MFS"/>
    <property type="match status" value="1"/>
</dbReference>
<feature type="transmembrane region" description="Helical" evidence="5">
    <location>
        <begin position="101"/>
        <end position="127"/>
    </location>
</feature>
<comment type="caution">
    <text evidence="7">The sequence shown here is derived from an EMBL/GenBank/DDBJ whole genome shotgun (WGS) entry which is preliminary data.</text>
</comment>
<feature type="domain" description="Major facilitator superfamily (MFS) profile" evidence="6">
    <location>
        <begin position="7"/>
        <end position="401"/>
    </location>
</feature>
<keyword evidence="2 5" id="KW-0812">Transmembrane</keyword>
<feature type="transmembrane region" description="Helical" evidence="5">
    <location>
        <begin position="46"/>
        <end position="64"/>
    </location>
</feature>
<evidence type="ECO:0000313" key="8">
    <source>
        <dbReference type="Proteomes" id="UP000178602"/>
    </source>
</evidence>
<organism evidence="7 8">
    <name type="scientific">candidate division WOR-1 bacterium RIFOXYC12_FULL_54_18</name>
    <dbReference type="NCBI Taxonomy" id="1802584"/>
    <lineage>
        <taxon>Bacteria</taxon>
        <taxon>Bacillati</taxon>
        <taxon>Saganbacteria</taxon>
    </lineage>
</organism>
<feature type="transmembrane region" description="Helical" evidence="5">
    <location>
        <begin position="139"/>
        <end position="163"/>
    </location>
</feature>
<feature type="transmembrane region" description="Helical" evidence="5">
    <location>
        <begin position="76"/>
        <end position="95"/>
    </location>
</feature>
<sequence>MVEKMKNRWLVAAGGVTMQLMLGSVYAWSVFKKPIMESLGWSGPEVGLAFTLMILFLGLSAAFGGRFVDKAGAKKIATLSAVLFGLGTLLGGLAIQTANLWLLYIGYGVIGGIGNGLGYITPIAVLVRWFPDKKGMITGLAVMGFGLGAAIMGQLAPFMISGLGIPNTFYASGLFFLAVMLIAAQQLINPPKDYALAQTVNSNNKTEEVHLTFADAIKMPQFYILWTTLFINITAGIALISNLSPLAQSQVGLTAVTAGTLVFVTALFNGFGRLFWSMISDKIGRKNTFLLIIATQVPLFLVLPMITNVWLFGLLCCWIFLCYGGGFGTMPSFAADTFGSKNIGGIYGPILTAWGMAAIVGPMIMEYVKQSSGNFSMALTLAGSFLVVGVLVVMLYRRPQLEK</sequence>
<evidence type="ECO:0000256" key="5">
    <source>
        <dbReference type="SAM" id="Phobius"/>
    </source>
</evidence>
<dbReference type="InterPro" id="IPR020846">
    <property type="entry name" value="MFS_dom"/>
</dbReference>
<comment type="subcellular location">
    <subcellularLocation>
        <location evidence="1">Cell membrane</location>
        <topology evidence="1">Multi-pass membrane protein</topology>
    </subcellularLocation>
</comment>
<dbReference type="CDD" id="cd17353">
    <property type="entry name" value="MFS_OFA_like"/>
    <property type="match status" value="1"/>
</dbReference>